<accession>A0A1H9KYA3</accession>
<name>A0A1H9KYA3_9BACT</name>
<dbReference type="PANTHER" id="PTHR28630">
    <property type="match status" value="1"/>
</dbReference>
<evidence type="ECO:0000313" key="1">
    <source>
        <dbReference type="EMBL" id="SER04221.1"/>
    </source>
</evidence>
<dbReference type="SUPFAM" id="SSF52833">
    <property type="entry name" value="Thioredoxin-like"/>
    <property type="match status" value="1"/>
</dbReference>
<dbReference type="InterPro" id="IPR036249">
    <property type="entry name" value="Thioredoxin-like_sf"/>
</dbReference>
<dbReference type="EMBL" id="FOFB01000022">
    <property type="protein sequence ID" value="SER04221.1"/>
    <property type="molecule type" value="Genomic_DNA"/>
</dbReference>
<dbReference type="Pfam" id="PF13911">
    <property type="entry name" value="AhpC-TSA_2"/>
    <property type="match status" value="1"/>
</dbReference>
<dbReference type="Gene3D" id="3.40.30.10">
    <property type="entry name" value="Glutaredoxin"/>
    <property type="match status" value="1"/>
</dbReference>
<proteinExistence type="predicted"/>
<dbReference type="STRING" id="478744.SAMN05444359_12248"/>
<keyword evidence="2" id="KW-1185">Reference proteome</keyword>
<protein>
    <submittedName>
        <fullName evidence="1">AhpC/TSA family protein</fullName>
    </submittedName>
</protein>
<reference evidence="2" key="1">
    <citation type="submission" date="2016-10" db="EMBL/GenBank/DDBJ databases">
        <authorList>
            <person name="Varghese N."/>
            <person name="Submissions S."/>
        </authorList>
    </citation>
    <scope>NUCLEOTIDE SEQUENCE [LARGE SCALE GENOMIC DNA]</scope>
    <source>
        <strain evidence="2">DSM 24740</strain>
    </source>
</reference>
<gene>
    <name evidence="1" type="ORF">SAMN05444359_12248</name>
</gene>
<sequence length="187" mass="20772">MALKMLPMPQSDYLTALDQMKTNSGDSVKEVSYKQPVLLVFLRHFGCTFCREALKDLADRIEEINRLGAKLVLVHMSDMKTAEEYFGKYKLTGVANVMDPNCLYYQAFGLTKGTARQLFGLHSWIRGFQAGVIDGHGVGTKQLGDGFQMPGVFVLQQGKILNKFVHKMAGDRPAYVDLLAGCCKVKA</sequence>
<dbReference type="InParanoid" id="A0A1H9KYA3"/>
<evidence type="ECO:0000313" key="2">
    <source>
        <dbReference type="Proteomes" id="UP000199021"/>
    </source>
</evidence>
<dbReference type="InterPro" id="IPR032801">
    <property type="entry name" value="PXL2A/B/C"/>
</dbReference>
<dbReference type="PANTHER" id="PTHR28630:SF3">
    <property type="entry name" value="PEROXIREDOXIN-LIKE 2C"/>
    <property type="match status" value="1"/>
</dbReference>
<dbReference type="NCBIfam" id="NF040769">
    <property type="entry name" value="SelL_rel_redox"/>
    <property type="match status" value="1"/>
</dbReference>
<dbReference type="Proteomes" id="UP000199021">
    <property type="component" value="Unassembled WGS sequence"/>
</dbReference>
<dbReference type="CDD" id="cd02970">
    <property type="entry name" value="PRX_like2"/>
    <property type="match status" value="1"/>
</dbReference>
<dbReference type="AlphaFoldDB" id="A0A1H9KYA3"/>
<organism evidence="1 2">
    <name type="scientific">Neolewinella agarilytica</name>
    <dbReference type="NCBI Taxonomy" id="478744"/>
    <lineage>
        <taxon>Bacteria</taxon>
        <taxon>Pseudomonadati</taxon>
        <taxon>Bacteroidota</taxon>
        <taxon>Saprospiria</taxon>
        <taxon>Saprospirales</taxon>
        <taxon>Lewinellaceae</taxon>
        <taxon>Neolewinella</taxon>
    </lineage>
</organism>